<dbReference type="PANTHER" id="PTHR36057">
    <property type="match status" value="1"/>
</dbReference>
<reference evidence="2 3" key="2">
    <citation type="submission" date="2020-01" db="EMBL/GenBank/DDBJ databases">
        <title>Microvirga sp. nov., an arsenate reduction bacterium isolated from Tibet hotspring sediments.</title>
        <authorList>
            <person name="Xian W.-D."/>
            <person name="Li W.-J."/>
        </authorList>
    </citation>
    <scope>NUCLEOTIDE SEQUENCE [LARGE SCALE GENOMIC DNA]</scope>
    <source>
        <strain evidence="2 3">KCTC 23863</strain>
    </source>
</reference>
<accession>A0A7X3MUC9</accession>
<dbReference type="AlphaFoldDB" id="A0A7X3MUC9"/>
<keyword evidence="1" id="KW-0732">Signal</keyword>
<dbReference type="PANTHER" id="PTHR36057:SF1">
    <property type="entry name" value="LIPOPROTEIN LIPID ATTACHMENT SITE-LIKE PROTEIN, PUTATIVE (DUF1223)-RELATED"/>
    <property type="match status" value="1"/>
</dbReference>
<name>A0A7X3MUC9_9HYPH</name>
<dbReference type="InterPro" id="IPR010634">
    <property type="entry name" value="DUF1223"/>
</dbReference>
<protein>
    <submittedName>
        <fullName evidence="2">DUF1223 domain-containing protein</fullName>
    </submittedName>
</protein>
<evidence type="ECO:0000256" key="1">
    <source>
        <dbReference type="SAM" id="SignalP"/>
    </source>
</evidence>
<gene>
    <name evidence="2" type="ORF">GR328_18520</name>
</gene>
<dbReference type="SUPFAM" id="SSF52833">
    <property type="entry name" value="Thioredoxin-like"/>
    <property type="match status" value="1"/>
</dbReference>
<dbReference type="InterPro" id="IPR036249">
    <property type="entry name" value="Thioredoxin-like_sf"/>
</dbReference>
<dbReference type="EMBL" id="WURB01000016">
    <property type="protein sequence ID" value="MXQ13421.1"/>
    <property type="molecule type" value="Genomic_DNA"/>
</dbReference>
<evidence type="ECO:0000313" key="2">
    <source>
        <dbReference type="EMBL" id="MXQ13421.1"/>
    </source>
</evidence>
<proteinExistence type="predicted"/>
<feature type="signal peptide" evidence="1">
    <location>
        <begin position="1"/>
        <end position="27"/>
    </location>
</feature>
<sequence>MTGIMASRLKLLLAAIGLAVLLQPALAEPPRAVVELFTSQGCSNCPPADALLVEYSRRPDIVALSFPVNYWDYLGWKDTLAHAEFTNRQKDYAHARSDRQVFTPQMIVNGKKSCIGSDRAQIEKAIQMTGKGRSTLPVDVAIAEQNGTVTVSITETGEVPHRNAEVWVLPVLRSQTVPIERGENKGRTVTYANVVRGLKRIGEWHGGPARFELPAETARRGGDGFVVLLQVEENDRPGMILGAAKSPGL</sequence>
<dbReference type="Proteomes" id="UP000436483">
    <property type="component" value="Unassembled WGS sequence"/>
</dbReference>
<evidence type="ECO:0000313" key="3">
    <source>
        <dbReference type="Proteomes" id="UP000436483"/>
    </source>
</evidence>
<organism evidence="2 3">
    <name type="scientific">Microvirga makkahensis</name>
    <dbReference type="NCBI Taxonomy" id="1128670"/>
    <lineage>
        <taxon>Bacteria</taxon>
        <taxon>Pseudomonadati</taxon>
        <taxon>Pseudomonadota</taxon>
        <taxon>Alphaproteobacteria</taxon>
        <taxon>Hyphomicrobiales</taxon>
        <taxon>Methylobacteriaceae</taxon>
        <taxon>Microvirga</taxon>
    </lineage>
</organism>
<dbReference type="Pfam" id="PF06764">
    <property type="entry name" value="DUF1223"/>
    <property type="match status" value="1"/>
</dbReference>
<feature type="chain" id="PRO_5031413194" evidence="1">
    <location>
        <begin position="28"/>
        <end position="249"/>
    </location>
</feature>
<keyword evidence="3" id="KW-1185">Reference proteome</keyword>
<reference evidence="2 3" key="1">
    <citation type="submission" date="2019-12" db="EMBL/GenBank/DDBJ databases">
        <authorList>
            <person name="Yuan C.-G."/>
        </authorList>
    </citation>
    <scope>NUCLEOTIDE SEQUENCE [LARGE SCALE GENOMIC DNA]</scope>
    <source>
        <strain evidence="2 3">KCTC 23863</strain>
    </source>
</reference>
<comment type="caution">
    <text evidence="2">The sequence shown here is derived from an EMBL/GenBank/DDBJ whole genome shotgun (WGS) entry which is preliminary data.</text>
</comment>
<dbReference type="OrthoDB" id="9808254at2"/>